<dbReference type="PROSITE" id="PS50110">
    <property type="entry name" value="RESPONSE_REGULATORY"/>
    <property type="match status" value="1"/>
</dbReference>
<organism evidence="3 4">
    <name type="scientific">Flavobacterium procerum</name>
    <dbReference type="NCBI Taxonomy" id="1455569"/>
    <lineage>
        <taxon>Bacteria</taxon>
        <taxon>Pseudomonadati</taxon>
        <taxon>Bacteroidota</taxon>
        <taxon>Flavobacteriia</taxon>
        <taxon>Flavobacteriales</taxon>
        <taxon>Flavobacteriaceae</taxon>
        <taxon>Flavobacterium</taxon>
    </lineage>
</organism>
<dbReference type="RefSeq" id="WP_379682986.1">
    <property type="nucleotide sequence ID" value="NZ_JBHLYW010000029.1"/>
</dbReference>
<dbReference type="Pfam" id="PF00072">
    <property type="entry name" value="Response_reg"/>
    <property type="match status" value="1"/>
</dbReference>
<dbReference type="SUPFAM" id="SSF52172">
    <property type="entry name" value="CheY-like"/>
    <property type="match status" value="1"/>
</dbReference>
<proteinExistence type="predicted"/>
<evidence type="ECO:0000259" key="2">
    <source>
        <dbReference type="PROSITE" id="PS50110"/>
    </source>
</evidence>
<dbReference type="InterPro" id="IPR052893">
    <property type="entry name" value="TCS_response_regulator"/>
</dbReference>
<feature type="modified residue" description="4-aspartylphosphate" evidence="1">
    <location>
        <position position="64"/>
    </location>
</feature>
<protein>
    <submittedName>
        <fullName evidence="3">Response regulator</fullName>
    </submittedName>
</protein>
<keyword evidence="1" id="KW-0597">Phosphoprotein</keyword>
<dbReference type="EMBL" id="JBHLYW010000029">
    <property type="protein sequence ID" value="MFC0080020.1"/>
    <property type="molecule type" value="Genomic_DNA"/>
</dbReference>
<name>A0ABV6BX35_9FLAO</name>
<dbReference type="SMART" id="SM00448">
    <property type="entry name" value="REC"/>
    <property type="match status" value="1"/>
</dbReference>
<dbReference type="Proteomes" id="UP001589734">
    <property type="component" value="Unassembled WGS sequence"/>
</dbReference>
<dbReference type="InterPro" id="IPR011006">
    <property type="entry name" value="CheY-like_superfamily"/>
</dbReference>
<evidence type="ECO:0000313" key="4">
    <source>
        <dbReference type="Proteomes" id="UP001589734"/>
    </source>
</evidence>
<keyword evidence="4" id="KW-1185">Reference proteome</keyword>
<dbReference type="InterPro" id="IPR001789">
    <property type="entry name" value="Sig_transdc_resp-reg_receiver"/>
</dbReference>
<accession>A0ABV6BX35</accession>
<reference evidence="3 4" key="1">
    <citation type="submission" date="2024-09" db="EMBL/GenBank/DDBJ databases">
        <authorList>
            <person name="Sun Q."/>
            <person name="Mori K."/>
        </authorList>
    </citation>
    <scope>NUCLEOTIDE SEQUENCE [LARGE SCALE GENOMIC DNA]</scope>
    <source>
        <strain evidence="3 4">CGMCC 1.12926</strain>
    </source>
</reference>
<feature type="domain" description="Response regulatory" evidence="2">
    <location>
        <begin position="4"/>
        <end position="134"/>
    </location>
</feature>
<dbReference type="PANTHER" id="PTHR44520:SF2">
    <property type="entry name" value="RESPONSE REGULATOR RCP1"/>
    <property type="match status" value="1"/>
</dbReference>
<dbReference type="PANTHER" id="PTHR44520">
    <property type="entry name" value="RESPONSE REGULATOR RCP1-RELATED"/>
    <property type="match status" value="1"/>
</dbReference>
<sequence length="136" mass="15410">MLEQILCIDDDPITLMLCKKVIARSSFSNEIITAQNGEEALHYFNTLKYANTKSNIKPELIFLDLNMPIMGGWEFLDHFTSSAYSDFNKASVIVLSSTIDPDDLAKAKKYPIIIDFLSKPITQAMLEYLKKKIGLQ</sequence>
<comment type="caution">
    <text evidence="3">The sequence shown here is derived from an EMBL/GenBank/DDBJ whole genome shotgun (WGS) entry which is preliminary data.</text>
</comment>
<dbReference type="Gene3D" id="3.40.50.2300">
    <property type="match status" value="1"/>
</dbReference>
<evidence type="ECO:0000313" key="3">
    <source>
        <dbReference type="EMBL" id="MFC0080020.1"/>
    </source>
</evidence>
<gene>
    <name evidence="3" type="ORF">ACFFLS_23455</name>
</gene>
<evidence type="ECO:0000256" key="1">
    <source>
        <dbReference type="PROSITE-ProRule" id="PRU00169"/>
    </source>
</evidence>